<name>A0A212BZT2_CEREH</name>
<evidence type="ECO:0000313" key="2">
    <source>
        <dbReference type="Proteomes" id="UP000242450"/>
    </source>
</evidence>
<accession>A0A212BZT2</accession>
<organism evidence="1 2">
    <name type="scientific">Cervus elaphus hippelaphus</name>
    <name type="common">European red deer</name>
    <dbReference type="NCBI Taxonomy" id="46360"/>
    <lineage>
        <taxon>Eukaryota</taxon>
        <taxon>Metazoa</taxon>
        <taxon>Chordata</taxon>
        <taxon>Craniata</taxon>
        <taxon>Vertebrata</taxon>
        <taxon>Euteleostomi</taxon>
        <taxon>Mammalia</taxon>
        <taxon>Eutheria</taxon>
        <taxon>Laurasiatheria</taxon>
        <taxon>Artiodactyla</taxon>
        <taxon>Ruminantia</taxon>
        <taxon>Pecora</taxon>
        <taxon>Cervidae</taxon>
        <taxon>Cervinae</taxon>
        <taxon>Cervus</taxon>
    </lineage>
</organism>
<dbReference type="AlphaFoldDB" id="A0A212BZT2"/>
<keyword evidence="2" id="KW-1185">Reference proteome</keyword>
<dbReference type="Proteomes" id="UP000242450">
    <property type="component" value="Chromosome X"/>
</dbReference>
<comment type="caution">
    <text evidence="1">The sequence shown here is derived from an EMBL/GenBank/DDBJ whole genome shotgun (WGS) entry which is preliminary data.</text>
</comment>
<proteinExistence type="predicted"/>
<reference evidence="1 2" key="1">
    <citation type="journal article" date="2018" name="Mol. Genet. Genomics">
        <title>The red deer Cervus elaphus genome CerEla1.0: sequencing, annotating, genes, and chromosomes.</title>
        <authorList>
            <person name="Bana N.A."/>
            <person name="Nyiri A."/>
            <person name="Nagy J."/>
            <person name="Frank K."/>
            <person name="Nagy T."/>
            <person name="Steger V."/>
            <person name="Schiller M."/>
            <person name="Lakatos P."/>
            <person name="Sugar L."/>
            <person name="Horn P."/>
            <person name="Barta E."/>
            <person name="Orosz L."/>
        </authorList>
    </citation>
    <scope>NUCLEOTIDE SEQUENCE [LARGE SCALE GENOMIC DNA]</scope>
    <source>
        <strain evidence="1">Hungarian</strain>
    </source>
</reference>
<gene>
    <name evidence="1" type="ORF">Celaphus_00009935</name>
</gene>
<evidence type="ECO:0000313" key="1">
    <source>
        <dbReference type="EMBL" id="OWJ99254.1"/>
    </source>
</evidence>
<protein>
    <submittedName>
        <fullName evidence="1">Uncharacterized protein</fullName>
    </submittedName>
</protein>
<sequence>MADAEDGVLRPLQSHVRPQMACGRRDSGGEGFLEDRGRPGAAEVKCWVFHPLETGAVGACERVESVDVLVTVAWEV</sequence>
<dbReference type="EMBL" id="MKHE01000034">
    <property type="protein sequence ID" value="OWJ99254.1"/>
    <property type="molecule type" value="Genomic_DNA"/>
</dbReference>